<dbReference type="AlphaFoldDB" id="A0A2K3LXP2"/>
<protein>
    <submittedName>
        <fullName evidence="2">U-box domain-containing protein 35-like</fullName>
    </submittedName>
</protein>
<dbReference type="Gene3D" id="3.40.50.620">
    <property type="entry name" value="HUPs"/>
    <property type="match status" value="1"/>
</dbReference>
<dbReference type="STRING" id="57577.A0A2K3LXP2"/>
<accession>A0A2K3LXP2</accession>
<evidence type="ECO:0000313" key="2">
    <source>
        <dbReference type="EMBL" id="PNX83305.1"/>
    </source>
</evidence>
<organism evidence="2 3">
    <name type="scientific">Trifolium pratense</name>
    <name type="common">Red clover</name>
    <dbReference type="NCBI Taxonomy" id="57577"/>
    <lineage>
        <taxon>Eukaryota</taxon>
        <taxon>Viridiplantae</taxon>
        <taxon>Streptophyta</taxon>
        <taxon>Embryophyta</taxon>
        <taxon>Tracheophyta</taxon>
        <taxon>Spermatophyta</taxon>
        <taxon>Magnoliopsida</taxon>
        <taxon>eudicotyledons</taxon>
        <taxon>Gunneridae</taxon>
        <taxon>Pentapetalae</taxon>
        <taxon>rosids</taxon>
        <taxon>fabids</taxon>
        <taxon>Fabales</taxon>
        <taxon>Fabaceae</taxon>
        <taxon>Papilionoideae</taxon>
        <taxon>50 kb inversion clade</taxon>
        <taxon>NPAAA clade</taxon>
        <taxon>Hologalegina</taxon>
        <taxon>IRL clade</taxon>
        <taxon>Trifolieae</taxon>
        <taxon>Trifolium</taxon>
    </lineage>
</organism>
<feature type="domain" description="UspA" evidence="1">
    <location>
        <begin position="18"/>
        <end position="61"/>
    </location>
</feature>
<reference evidence="2 3" key="2">
    <citation type="journal article" date="2017" name="Front. Plant Sci.">
        <title>Gene Classification and Mining of Molecular Markers Useful in Red Clover (Trifolium pratense) Breeding.</title>
        <authorList>
            <person name="Istvanek J."/>
            <person name="Dluhosova J."/>
            <person name="Dluhos P."/>
            <person name="Patkova L."/>
            <person name="Nedelnik J."/>
            <person name="Repkova J."/>
        </authorList>
    </citation>
    <scope>NUCLEOTIDE SEQUENCE [LARGE SCALE GENOMIC DNA]</scope>
    <source>
        <strain evidence="3">cv. Tatra</strain>
        <tissue evidence="2">Young leaves</tissue>
    </source>
</reference>
<dbReference type="Pfam" id="PF00582">
    <property type="entry name" value="Usp"/>
    <property type="match status" value="1"/>
</dbReference>
<dbReference type="InterPro" id="IPR006016">
    <property type="entry name" value="UspA"/>
</dbReference>
<gene>
    <name evidence="2" type="ORF">L195_g039345</name>
</gene>
<proteinExistence type="predicted"/>
<evidence type="ECO:0000259" key="1">
    <source>
        <dbReference type="Pfam" id="PF00582"/>
    </source>
</evidence>
<dbReference type="Proteomes" id="UP000236291">
    <property type="component" value="Unassembled WGS sequence"/>
</dbReference>
<name>A0A2K3LXP2_TRIPR</name>
<dbReference type="EMBL" id="ASHM01043829">
    <property type="protein sequence ID" value="PNX83305.1"/>
    <property type="molecule type" value="Genomic_DNA"/>
</dbReference>
<dbReference type="InterPro" id="IPR014729">
    <property type="entry name" value="Rossmann-like_a/b/a_fold"/>
</dbReference>
<sequence>MWLQKNQWDKKDGVNGIVAVAIDTDKGSQNALKWAIDHLITKGSTIVLIHVKVKPTSSSNSTP</sequence>
<reference evidence="2 3" key="1">
    <citation type="journal article" date="2014" name="Am. J. Bot.">
        <title>Genome assembly and annotation for red clover (Trifolium pratense; Fabaceae).</title>
        <authorList>
            <person name="Istvanek J."/>
            <person name="Jaros M."/>
            <person name="Krenek A."/>
            <person name="Repkova J."/>
        </authorList>
    </citation>
    <scope>NUCLEOTIDE SEQUENCE [LARGE SCALE GENOMIC DNA]</scope>
    <source>
        <strain evidence="3">cv. Tatra</strain>
        <tissue evidence="2">Young leaves</tissue>
    </source>
</reference>
<comment type="caution">
    <text evidence="2">The sequence shown here is derived from an EMBL/GenBank/DDBJ whole genome shotgun (WGS) entry which is preliminary data.</text>
</comment>
<dbReference type="SUPFAM" id="SSF52402">
    <property type="entry name" value="Adenine nucleotide alpha hydrolases-like"/>
    <property type="match status" value="1"/>
</dbReference>
<evidence type="ECO:0000313" key="3">
    <source>
        <dbReference type="Proteomes" id="UP000236291"/>
    </source>
</evidence>
<feature type="non-terminal residue" evidence="2">
    <location>
        <position position="63"/>
    </location>
</feature>